<dbReference type="Proteomes" id="UP001165363">
    <property type="component" value="Unassembled WGS sequence"/>
</dbReference>
<sequence>MSAQESSTPLGQVRGLGSSHHGGGHWLRERLTSAALLLLGIWLIVSLVLLPSLDRATLAEWLKSASGFVPMFLFVVTAFVHAIDGLKVVVDDYVHDAGNNLALNGLILFAGIGGGAWALFSLLKIAFGAAA</sequence>
<dbReference type="Pfam" id="PF01127">
    <property type="entry name" value="Sdh_cyt"/>
    <property type="match status" value="1"/>
</dbReference>
<evidence type="ECO:0000256" key="15">
    <source>
        <dbReference type="ARBA" id="ARBA00023136"/>
    </source>
</evidence>
<evidence type="ECO:0000256" key="16">
    <source>
        <dbReference type="SAM" id="Phobius"/>
    </source>
</evidence>
<evidence type="ECO:0000256" key="10">
    <source>
        <dbReference type="ARBA" id="ARBA00022692"/>
    </source>
</evidence>
<evidence type="ECO:0000256" key="4">
    <source>
        <dbReference type="ARBA" id="ARBA00005163"/>
    </source>
</evidence>
<dbReference type="InterPro" id="IPR034804">
    <property type="entry name" value="SQR/QFR_C/D"/>
</dbReference>
<organism evidence="17 18">
    <name type="scientific">Sphingomonas alba</name>
    <dbReference type="NCBI Taxonomy" id="2908208"/>
    <lineage>
        <taxon>Bacteria</taxon>
        <taxon>Pseudomonadati</taxon>
        <taxon>Pseudomonadota</taxon>
        <taxon>Alphaproteobacteria</taxon>
        <taxon>Sphingomonadales</taxon>
        <taxon>Sphingomonadaceae</taxon>
        <taxon>Sphingomonas</taxon>
    </lineage>
</organism>
<dbReference type="RefSeq" id="WP_249847448.1">
    <property type="nucleotide sequence ID" value="NZ_JAMGBD010000001.1"/>
</dbReference>
<dbReference type="Gene3D" id="1.20.1300.10">
    <property type="entry name" value="Fumarate reductase/succinate dehydrogenase, transmembrane subunit"/>
    <property type="match status" value="1"/>
</dbReference>
<evidence type="ECO:0000256" key="7">
    <source>
        <dbReference type="ARBA" id="ARBA00022448"/>
    </source>
</evidence>
<evidence type="ECO:0000313" key="18">
    <source>
        <dbReference type="Proteomes" id="UP001165363"/>
    </source>
</evidence>
<proteinExistence type="predicted"/>
<keyword evidence="12" id="KW-0249">Electron transport</keyword>
<feature type="transmembrane region" description="Helical" evidence="16">
    <location>
        <begin position="65"/>
        <end position="83"/>
    </location>
</feature>
<evidence type="ECO:0000256" key="3">
    <source>
        <dbReference type="ARBA" id="ARBA00004141"/>
    </source>
</evidence>
<keyword evidence="11" id="KW-0479">Metal-binding</keyword>
<evidence type="ECO:0000256" key="12">
    <source>
        <dbReference type="ARBA" id="ARBA00022982"/>
    </source>
</evidence>
<dbReference type="EMBL" id="JAMGBD010000001">
    <property type="protein sequence ID" value="MCL6683502.1"/>
    <property type="molecule type" value="Genomic_DNA"/>
</dbReference>
<keyword evidence="13 16" id="KW-1133">Transmembrane helix</keyword>
<evidence type="ECO:0000256" key="13">
    <source>
        <dbReference type="ARBA" id="ARBA00022989"/>
    </source>
</evidence>
<comment type="function">
    <text evidence="2">Membrane-anchoring subunit of succinate dehydrogenase (SDH).</text>
</comment>
<dbReference type="InterPro" id="IPR014312">
    <property type="entry name" value="Succ_DH_anchor"/>
</dbReference>
<evidence type="ECO:0000256" key="1">
    <source>
        <dbReference type="ARBA" id="ARBA00001971"/>
    </source>
</evidence>
<dbReference type="SUPFAM" id="SSF81343">
    <property type="entry name" value="Fumarate reductase respiratory complex transmembrane subunits"/>
    <property type="match status" value="1"/>
</dbReference>
<keyword evidence="8" id="KW-0816">Tricarboxylic acid cycle</keyword>
<accession>A0ABT0RLH3</accession>
<keyword evidence="10 16" id="KW-0812">Transmembrane</keyword>
<evidence type="ECO:0000256" key="5">
    <source>
        <dbReference type="ARBA" id="ARBA00011558"/>
    </source>
</evidence>
<evidence type="ECO:0000313" key="17">
    <source>
        <dbReference type="EMBL" id="MCL6683502.1"/>
    </source>
</evidence>
<keyword evidence="14" id="KW-0408">Iron</keyword>
<keyword evidence="9" id="KW-0349">Heme</keyword>
<reference evidence="17" key="1">
    <citation type="submission" date="2022-05" db="EMBL/GenBank/DDBJ databases">
        <authorList>
            <person name="Jo J.-H."/>
            <person name="Im W.-T."/>
        </authorList>
    </citation>
    <scope>NUCLEOTIDE SEQUENCE</scope>
    <source>
        <strain evidence="17">SE158</strain>
    </source>
</reference>
<evidence type="ECO:0000256" key="6">
    <source>
        <dbReference type="ARBA" id="ARBA00019425"/>
    </source>
</evidence>
<evidence type="ECO:0000256" key="8">
    <source>
        <dbReference type="ARBA" id="ARBA00022532"/>
    </source>
</evidence>
<protein>
    <recommendedName>
        <fullName evidence="6">Succinate dehydrogenase hydrophobic membrane anchor subunit</fullName>
    </recommendedName>
</protein>
<evidence type="ECO:0000256" key="9">
    <source>
        <dbReference type="ARBA" id="ARBA00022617"/>
    </source>
</evidence>
<evidence type="ECO:0000256" key="14">
    <source>
        <dbReference type="ARBA" id="ARBA00023004"/>
    </source>
</evidence>
<comment type="subunit">
    <text evidence="5">Part of an enzyme complex containing four subunits: a flavoprotein, an iron-sulfur protein, plus two membrane-anchoring proteins, SdhC and SdhD.</text>
</comment>
<keyword evidence="15 16" id="KW-0472">Membrane</keyword>
<evidence type="ECO:0000256" key="11">
    <source>
        <dbReference type="ARBA" id="ARBA00022723"/>
    </source>
</evidence>
<keyword evidence="7" id="KW-0813">Transport</keyword>
<comment type="cofactor">
    <cofactor evidence="1">
        <name>heme</name>
        <dbReference type="ChEBI" id="CHEBI:30413"/>
    </cofactor>
</comment>
<keyword evidence="18" id="KW-1185">Reference proteome</keyword>
<evidence type="ECO:0000256" key="2">
    <source>
        <dbReference type="ARBA" id="ARBA00004050"/>
    </source>
</evidence>
<gene>
    <name evidence="17" type="primary">sdhD</name>
    <name evidence="17" type="ORF">LZ536_06245</name>
</gene>
<comment type="subcellular location">
    <subcellularLocation>
        <location evidence="3">Membrane</location>
        <topology evidence="3">Multi-pass membrane protein</topology>
    </subcellularLocation>
</comment>
<comment type="caution">
    <text evidence="17">The sequence shown here is derived from an EMBL/GenBank/DDBJ whole genome shotgun (WGS) entry which is preliminary data.</text>
</comment>
<dbReference type="InterPro" id="IPR000701">
    <property type="entry name" value="SuccDH_FuR_B_TM-su"/>
</dbReference>
<feature type="transmembrane region" description="Helical" evidence="16">
    <location>
        <begin position="34"/>
        <end position="53"/>
    </location>
</feature>
<name>A0ABT0RLH3_9SPHN</name>
<dbReference type="NCBIfam" id="TIGR02968">
    <property type="entry name" value="succ_dehyd_anc"/>
    <property type="match status" value="1"/>
</dbReference>
<comment type="pathway">
    <text evidence="4">Carbohydrate metabolism; tricarboxylic acid cycle.</text>
</comment>
<feature type="transmembrane region" description="Helical" evidence="16">
    <location>
        <begin position="103"/>
        <end position="127"/>
    </location>
</feature>